<evidence type="ECO:0000313" key="3">
    <source>
        <dbReference type="Proteomes" id="UP000216991"/>
    </source>
</evidence>
<keyword evidence="1" id="KW-0732">Signal</keyword>
<feature type="chain" id="PRO_5013373174" evidence="1">
    <location>
        <begin position="18"/>
        <end position="137"/>
    </location>
</feature>
<dbReference type="AlphaFoldDB" id="A0A255Y5S4"/>
<dbReference type="OrthoDB" id="7595402at2"/>
<dbReference type="Proteomes" id="UP000216991">
    <property type="component" value="Unassembled WGS sequence"/>
</dbReference>
<dbReference type="RefSeq" id="WP_094475249.1">
    <property type="nucleotide sequence ID" value="NZ_NOXT01000126.1"/>
</dbReference>
<proteinExistence type="predicted"/>
<sequence length="137" mass="13887">MVIAALIALQVAAAAPAAGPLTELPPQQLEPGRCALFLWDKASRQRIAMLSASPTASLRARIDGQLIDLPQASASGSAVMGFAPNARYRSAARQLDVAVTILPTGSGGAVVRDGSLTVTEADGSALVIPVAGILGCR</sequence>
<organism evidence="2 3">
    <name type="scientific">Sandarakinorhabdus cyanobacteriorum</name>
    <dbReference type="NCBI Taxonomy" id="1981098"/>
    <lineage>
        <taxon>Bacteria</taxon>
        <taxon>Pseudomonadati</taxon>
        <taxon>Pseudomonadota</taxon>
        <taxon>Alphaproteobacteria</taxon>
        <taxon>Sphingomonadales</taxon>
        <taxon>Sphingosinicellaceae</taxon>
        <taxon>Sandarakinorhabdus</taxon>
    </lineage>
</organism>
<protein>
    <submittedName>
        <fullName evidence="2">Uncharacterized protein</fullName>
    </submittedName>
</protein>
<gene>
    <name evidence="2" type="ORF">CHU93_16550</name>
</gene>
<comment type="caution">
    <text evidence="2">The sequence shown here is derived from an EMBL/GenBank/DDBJ whole genome shotgun (WGS) entry which is preliminary data.</text>
</comment>
<accession>A0A255Y5S4</accession>
<reference evidence="2 3" key="1">
    <citation type="submission" date="2017-07" db="EMBL/GenBank/DDBJ databases">
        <title>Sandarakinorhabdus cyanobacteriorum sp. nov., a novel bacterium isolated from cyanobacterial aggregates in a eutrophic lake.</title>
        <authorList>
            <person name="Cai H."/>
        </authorList>
    </citation>
    <scope>NUCLEOTIDE SEQUENCE [LARGE SCALE GENOMIC DNA]</scope>
    <source>
        <strain evidence="2 3">TH057</strain>
    </source>
</reference>
<evidence type="ECO:0000313" key="2">
    <source>
        <dbReference type="EMBL" id="OYQ24034.1"/>
    </source>
</evidence>
<name>A0A255Y5S4_9SPHN</name>
<evidence type="ECO:0000256" key="1">
    <source>
        <dbReference type="SAM" id="SignalP"/>
    </source>
</evidence>
<feature type="signal peptide" evidence="1">
    <location>
        <begin position="1"/>
        <end position="17"/>
    </location>
</feature>
<dbReference type="EMBL" id="NOXT01000126">
    <property type="protein sequence ID" value="OYQ24034.1"/>
    <property type="molecule type" value="Genomic_DNA"/>
</dbReference>
<keyword evidence="3" id="KW-1185">Reference proteome</keyword>